<evidence type="ECO:0000259" key="1">
    <source>
        <dbReference type="Pfam" id="PF18990"/>
    </source>
</evidence>
<proteinExistence type="predicted"/>
<dbReference type="Proteomes" id="UP000030185">
    <property type="component" value="Unassembled WGS sequence"/>
</dbReference>
<dbReference type="AlphaFoldDB" id="A0A098LBQ1"/>
<accession>A0A098LBQ1</accession>
<gene>
    <name evidence="2" type="ORF">MYP_1564</name>
</gene>
<feature type="domain" description="DUF5723" evidence="1">
    <location>
        <begin position="48"/>
        <end position="325"/>
    </location>
</feature>
<name>A0A098LBQ1_9BACT</name>
<dbReference type="STRING" id="153721.MYP_1564"/>
<dbReference type="EMBL" id="BBLT01000002">
    <property type="protein sequence ID" value="GAL84336.1"/>
    <property type="molecule type" value="Genomic_DNA"/>
</dbReference>
<evidence type="ECO:0000313" key="3">
    <source>
        <dbReference type="Proteomes" id="UP000030185"/>
    </source>
</evidence>
<keyword evidence="3" id="KW-1185">Reference proteome</keyword>
<dbReference type="InterPro" id="IPR043781">
    <property type="entry name" value="DUF5723"/>
</dbReference>
<protein>
    <recommendedName>
        <fullName evidence="1">DUF5723 domain-containing protein</fullName>
    </recommendedName>
</protein>
<dbReference type="Pfam" id="PF18990">
    <property type="entry name" value="DUF5723"/>
    <property type="match status" value="1"/>
</dbReference>
<dbReference type="eggNOG" id="ENOG5033V8E">
    <property type="taxonomic scope" value="Bacteria"/>
</dbReference>
<evidence type="ECO:0000313" key="2">
    <source>
        <dbReference type="EMBL" id="GAL84336.1"/>
    </source>
</evidence>
<comment type="caution">
    <text evidence="2">The sequence shown here is derived from an EMBL/GenBank/DDBJ whole genome shotgun (WGS) entry which is preliminary data.</text>
</comment>
<sequence>MAFFLIASSSFGQLETDRNFRFLYDLRNPAYANEAGDSDYLDITATSGYNSNAVTSSFIKKLVFGGFIDNGLKDQVSSRLKEVNRFGFDFSAGISGRASLGSASFLAGLYYKEHLDVRFSKDLFELVFRGNSGFAGQTINISPLKYRYFDSQSLYVGLEKDLNEKLRVGGGISFIRGGRFNQAILNRGDLYTEPSGAYIDINADPNISYSDRSKGTFSSDGLGASLNLYGRYQIGEKSTLLLEARDIGFIRWKNLNNFRGDSAYRYDGFFVDDIFTLNNGFLDRYNPDSLAKDLKIQNTKKNISYLIPATFHIQYVQHLNSKISLSGGLKYVWNASYLPRVYLKGIYYITETLIVIPAFGYGGYGKGDVELGLAKSFKDKYFISLNGLFIEYVAMPSKSSGLGLNFSFTKTF</sequence>
<organism evidence="2 3">
    <name type="scientific">Sporocytophaga myxococcoides</name>
    <dbReference type="NCBI Taxonomy" id="153721"/>
    <lineage>
        <taxon>Bacteria</taxon>
        <taxon>Pseudomonadati</taxon>
        <taxon>Bacteroidota</taxon>
        <taxon>Cytophagia</taxon>
        <taxon>Cytophagales</taxon>
        <taxon>Cytophagaceae</taxon>
        <taxon>Sporocytophaga</taxon>
    </lineage>
</organism>
<reference evidence="2 3" key="1">
    <citation type="submission" date="2014-09" db="EMBL/GenBank/DDBJ databases">
        <title>Sporocytophaga myxococcoides PG-01 genome sequencing.</title>
        <authorList>
            <person name="Liu L."/>
            <person name="Gao P.J."/>
            <person name="Chen G.J."/>
            <person name="Wang L.S."/>
        </authorList>
    </citation>
    <scope>NUCLEOTIDE SEQUENCE [LARGE SCALE GENOMIC DNA]</scope>
    <source>
        <strain evidence="2 3">PG-01</strain>
    </source>
</reference>